<name>A0ABY5XDN6_ERWPY</name>
<sequence>MDNAFPQGINNLDLMLLSGESNTRYPHRVPPFHHG</sequence>
<evidence type="ECO:0000313" key="1">
    <source>
        <dbReference type="EMBL" id="UWS35466.1"/>
    </source>
</evidence>
<gene>
    <name evidence="1" type="ORF">NYP84_16970</name>
</gene>
<proteinExistence type="predicted"/>
<reference evidence="1" key="1">
    <citation type="submission" date="2022-07" db="EMBL/GenBank/DDBJ databases">
        <title>Genetic diversity of Erwinia pyrifoliae.</title>
        <authorList>
            <person name="Park D.S."/>
            <person name="Ham H."/>
        </authorList>
    </citation>
    <scope>NUCLEOTIDE SEQUENCE</scope>
    <source>
        <strain evidence="1">CP201486</strain>
    </source>
</reference>
<evidence type="ECO:0000313" key="2">
    <source>
        <dbReference type="Proteomes" id="UP001058553"/>
    </source>
</evidence>
<dbReference type="EMBL" id="CP103445">
    <property type="protein sequence ID" value="UWS35466.1"/>
    <property type="molecule type" value="Genomic_DNA"/>
</dbReference>
<protein>
    <submittedName>
        <fullName evidence="1">Uncharacterized protein</fullName>
    </submittedName>
</protein>
<dbReference type="RefSeq" id="WP_231839715.1">
    <property type="nucleotide sequence ID" value="NZ_CP103445.1"/>
</dbReference>
<organism evidence="1 2">
    <name type="scientific">Erwinia pyrifoliae</name>
    <dbReference type="NCBI Taxonomy" id="79967"/>
    <lineage>
        <taxon>Bacteria</taxon>
        <taxon>Pseudomonadati</taxon>
        <taxon>Pseudomonadota</taxon>
        <taxon>Gammaproteobacteria</taxon>
        <taxon>Enterobacterales</taxon>
        <taxon>Erwiniaceae</taxon>
        <taxon>Erwinia</taxon>
    </lineage>
</organism>
<accession>A0ABY5XDN6</accession>
<dbReference type="Proteomes" id="UP001058553">
    <property type="component" value="Chromosome"/>
</dbReference>
<keyword evidence="2" id="KW-1185">Reference proteome</keyword>